<feature type="compositionally biased region" description="Polar residues" evidence="1">
    <location>
        <begin position="212"/>
        <end position="221"/>
    </location>
</feature>
<accession>A0ABR1HNB3</accession>
<comment type="caution">
    <text evidence="2">The sequence shown here is derived from an EMBL/GenBank/DDBJ whole genome shotgun (WGS) entry which is preliminary data.</text>
</comment>
<gene>
    <name evidence="2" type="ORF">QQX98_001503</name>
</gene>
<organism evidence="2 3">
    <name type="scientific">Neonectria punicea</name>
    <dbReference type="NCBI Taxonomy" id="979145"/>
    <lineage>
        <taxon>Eukaryota</taxon>
        <taxon>Fungi</taxon>
        <taxon>Dikarya</taxon>
        <taxon>Ascomycota</taxon>
        <taxon>Pezizomycotina</taxon>
        <taxon>Sordariomycetes</taxon>
        <taxon>Hypocreomycetidae</taxon>
        <taxon>Hypocreales</taxon>
        <taxon>Nectriaceae</taxon>
        <taxon>Neonectria</taxon>
    </lineage>
</organism>
<evidence type="ECO:0000313" key="3">
    <source>
        <dbReference type="Proteomes" id="UP001498476"/>
    </source>
</evidence>
<dbReference type="EMBL" id="JAZAVJ010000014">
    <property type="protein sequence ID" value="KAK7422715.1"/>
    <property type="molecule type" value="Genomic_DNA"/>
</dbReference>
<feature type="compositionally biased region" description="Acidic residues" evidence="1">
    <location>
        <begin position="223"/>
        <end position="235"/>
    </location>
</feature>
<feature type="region of interest" description="Disordered" evidence="1">
    <location>
        <begin position="150"/>
        <end position="255"/>
    </location>
</feature>
<name>A0ABR1HNB3_9HYPO</name>
<dbReference type="Proteomes" id="UP001498476">
    <property type="component" value="Unassembled WGS sequence"/>
</dbReference>
<feature type="compositionally biased region" description="Low complexity" evidence="1">
    <location>
        <begin position="156"/>
        <end position="209"/>
    </location>
</feature>
<evidence type="ECO:0008006" key="4">
    <source>
        <dbReference type="Google" id="ProtNLM"/>
    </source>
</evidence>
<evidence type="ECO:0000313" key="2">
    <source>
        <dbReference type="EMBL" id="KAK7422715.1"/>
    </source>
</evidence>
<protein>
    <recommendedName>
        <fullName evidence="4">Extracellular membrane protein CFEM domain-containing protein</fullName>
    </recommendedName>
</protein>
<keyword evidence="3" id="KW-1185">Reference proteome</keyword>
<feature type="compositionally biased region" description="Low complexity" evidence="1">
    <location>
        <begin position="236"/>
        <end position="255"/>
    </location>
</feature>
<evidence type="ECO:0000256" key="1">
    <source>
        <dbReference type="SAM" id="MobiDB-lite"/>
    </source>
</evidence>
<sequence length="255" mass="27030">MLCHRQVLTKREEPDIFKMIPSVYIALTAYASLTTATNRIFGDLGNTACQTCLAQVEAACKGPITSAQFNDCFCDADGEAWAGLDDCLTTETDCQRTRESVLGYYGAHCFAHKDDAEEEFCVDASQDDLLKMSVADSFCKEFITLSTTTSPSARITEASSSEPPVESETTTSEPESTSTTARETSDESTTTQESPTSTTSASGSAATKSNNEDSVGQGSDTGNDNEDHNDGEDESNGASSLVSSMGVSGLVTMVL</sequence>
<reference evidence="2 3" key="1">
    <citation type="journal article" date="2025" name="Microbiol. Resour. Announc.">
        <title>Draft genome sequences for Neonectria magnoliae and Neonectria punicea, canker pathogens of Liriodendron tulipifera and Acer saccharum in West Virginia.</title>
        <authorList>
            <person name="Petronek H.M."/>
            <person name="Kasson M.T."/>
            <person name="Metheny A.M."/>
            <person name="Stauder C.M."/>
            <person name="Lovett B."/>
            <person name="Lynch S.C."/>
            <person name="Garnas J.R."/>
            <person name="Kasson L.R."/>
            <person name="Stajich J.E."/>
        </authorList>
    </citation>
    <scope>NUCLEOTIDE SEQUENCE [LARGE SCALE GENOMIC DNA]</scope>
    <source>
        <strain evidence="2 3">NRRL 64653</strain>
    </source>
</reference>
<proteinExistence type="predicted"/>